<gene>
    <name evidence="1" type="ORF">ESZ47_05220</name>
</gene>
<evidence type="ECO:0008006" key="3">
    <source>
        <dbReference type="Google" id="ProtNLM"/>
    </source>
</evidence>
<dbReference type="AlphaFoldDB" id="A0A6P2CNB1"/>
<dbReference type="EMBL" id="SDGY01000001">
    <property type="protein sequence ID" value="TYC47538.1"/>
    <property type="molecule type" value="Genomic_DNA"/>
</dbReference>
<dbReference type="OrthoDB" id="2339914at2"/>
<accession>A0A6P2CNB1</accession>
<name>A0A6P2CNB1_9LACO</name>
<keyword evidence="2" id="KW-1185">Reference proteome</keyword>
<dbReference type="RefSeq" id="WP_148605386.1">
    <property type="nucleotide sequence ID" value="NZ_BSUV01000001.1"/>
</dbReference>
<evidence type="ECO:0000313" key="2">
    <source>
        <dbReference type="Proteomes" id="UP000442244"/>
    </source>
</evidence>
<evidence type="ECO:0000313" key="1">
    <source>
        <dbReference type="EMBL" id="TYC47538.1"/>
    </source>
</evidence>
<dbReference type="Proteomes" id="UP000442244">
    <property type="component" value="Unassembled WGS sequence"/>
</dbReference>
<protein>
    <recommendedName>
        <fullName evidence="3">Bacteriocin immunity protein</fullName>
    </recommendedName>
</protein>
<reference evidence="1 2" key="1">
    <citation type="submission" date="2019-01" db="EMBL/GenBank/DDBJ databases">
        <title>Leuconostoc litchii sp. nov., a novel lactic acid bacterium isolated from lychee.</title>
        <authorList>
            <person name="Wang L.-T."/>
        </authorList>
    </citation>
    <scope>NUCLEOTIDE SEQUENCE [LARGE SCALE GENOMIC DNA]</scope>
    <source>
        <strain evidence="1 2">MB7</strain>
    </source>
</reference>
<comment type="caution">
    <text evidence="1">The sequence shown here is derived from an EMBL/GenBank/DDBJ whole genome shotgun (WGS) entry which is preliminary data.</text>
</comment>
<sequence>MSKKENLLELLQKLDINSDEQVYINKAIHQLTEDKQSEQAVARSLAKDFRSLALKQKLSEQGLKMFTELQKPNFAEDIARLSTTMWF</sequence>
<proteinExistence type="predicted"/>
<organism evidence="1 2">
    <name type="scientific">Leuconostoc litchii</name>
    <dbReference type="NCBI Taxonomy" id="1981069"/>
    <lineage>
        <taxon>Bacteria</taxon>
        <taxon>Bacillati</taxon>
        <taxon>Bacillota</taxon>
        <taxon>Bacilli</taxon>
        <taxon>Lactobacillales</taxon>
        <taxon>Lactobacillaceae</taxon>
        <taxon>Leuconostoc</taxon>
    </lineage>
</organism>